<dbReference type="EMBL" id="LAZR01000264">
    <property type="protein sequence ID" value="KKN78348.1"/>
    <property type="molecule type" value="Genomic_DNA"/>
</dbReference>
<reference evidence="2" key="1">
    <citation type="journal article" date="2015" name="Nature">
        <title>Complex archaea that bridge the gap between prokaryotes and eukaryotes.</title>
        <authorList>
            <person name="Spang A."/>
            <person name="Saw J.H."/>
            <person name="Jorgensen S.L."/>
            <person name="Zaremba-Niedzwiedzka K."/>
            <person name="Martijn J."/>
            <person name="Lind A.E."/>
            <person name="van Eijk R."/>
            <person name="Schleper C."/>
            <person name="Guy L."/>
            <person name="Ettema T.J."/>
        </authorList>
    </citation>
    <scope>NUCLEOTIDE SEQUENCE</scope>
</reference>
<evidence type="ECO:0000256" key="1">
    <source>
        <dbReference type="SAM" id="MobiDB-lite"/>
    </source>
</evidence>
<sequence length="129" mass="14384">EQVRQAVGDGQLSAQLLYFGISTCPYVVEGEELGNRNSGRRYQDPDPYWDVQFVACKPGQRVYPEPDGSPSYGYDQDPPPPYRSGPVQFQRFPVRVLTRHAPILPRTMQEVAGSAAACDIMVAPARERV</sequence>
<gene>
    <name evidence="2" type="ORF">LCGC14_0350700</name>
</gene>
<organism evidence="2">
    <name type="scientific">marine sediment metagenome</name>
    <dbReference type="NCBI Taxonomy" id="412755"/>
    <lineage>
        <taxon>unclassified sequences</taxon>
        <taxon>metagenomes</taxon>
        <taxon>ecological metagenomes</taxon>
    </lineage>
</organism>
<protein>
    <submittedName>
        <fullName evidence="2">Uncharacterized protein</fullName>
    </submittedName>
</protein>
<accession>A0A0F9WIV0</accession>
<evidence type="ECO:0000313" key="2">
    <source>
        <dbReference type="EMBL" id="KKN78348.1"/>
    </source>
</evidence>
<name>A0A0F9WIV0_9ZZZZ</name>
<feature type="region of interest" description="Disordered" evidence="1">
    <location>
        <begin position="59"/>
        <end position="85"/>
    </location>
</feature>
<comment type="caution">
    <text evidence="2">The sequence shown here is derived from an EMBL/GenBank/DDBJ whole genome shotgun (WGS) entry which is preliminary data.</text>
</comment>
<feature type="non-terminal residue" evidence="2">
    <location>
        <position position="1"/>
    </location>
</feature>
<dbReference type="AlphaFoldDB" id="A0A0F9WIV0"/>
<proteinExistence type="predicted"/>